<evidence type="ECO:0000256" key="4">
    <source>
        <dbReference type="ARBA" id="ARBA00022912"/>
    </source>
</evidence>
<protein>
    <recommendedName>
        <fullName evidence="2">protein-tyrosine-phosphatase</fullName>
        <ecNumber evidence="2">3.1.3.48</ecNumber>
    </recommendedName>
</protein>
<evidence type="ECO:0000313" key="8">
    <source>
        <dbReference type="Proteomes" id="UP000254711"/>
    </source>
</evidence>
<evidence type="ECO:0000256" key="1">
    <source>
        <dbReference type="ARBA" id="ARBA00011063"/>
    </source>
</evidence>
<feature type="domain" description="Phosphotyrosine protein phosphatase I" evidence="6">
    <location>
        <begin position="8"/>
        <end position="154"/>
    </location>
</feature>
<evidence type="ECO:0000259" key="6">
    <source>
        <dbReference type="SMART" id="SM00226"/>
    </source>
</evidence>
<accession>A0A370K4P8</accession>
<evidence type="ECO:0000313" key="7">
    <source>
        <dbReference type="EMBL" id="RDI97407.1"/>
    </source>
</evidence>
<name>A0A370K4P8_9GAMM</name>
<evidence type="ECO:0000256" key="3">
    <source>
        <dbReference type="ARBA" id="ARBA00022801"/>
    </source>
</evidence>
<proteinExistence type="inferred from homology"/>
<dbReference type="GO" id="GO:0004725">
    <property type="term" value="F:protein tyrosine phosphatase activity"/>
    <property type="evidence" value="ECO:0007669"/>
    <property type="project" value="UniProtKB-EC"/>
</dbReference>
<dbReference type="PANTHER" id="PTHR11717">
    <property type="entry name" value="LOW MOLECULAR WEIGHT PROTEIN TYROSINE PHOSPHATASE"/>
    <property type="match status" value="1"/>
</dbReference>
<dbReference type="RefSeq" id="WP_114826253.1">
    <property type="nucleotide sequence ID" value="NZ_QQSY01000005.1"/>
</dbReference>
<feature type="active site" description="Nucleophile" evidence="5">
    <location>
        <position position="14"/>
    </location>
</feature>
<gene>
    <name evidence="7" type="ORF">DVT68_16795</name>
</gene>
<reference evidence="7 8" key="1">
    <citation type="submission" date="2018-07" db="EMBL/GenBank/DDBJ databases">
        <title>Dyella solisilvae sp. nov., isolated from the pine and broad-leaved mixed forest soil.</title>
        <authorList>
            <person name="Gao Z."/>
            <person name="Qiu L."/>
        </authorList>
    </citation>
    <scope>NUCLEOTIDE SEQUENCE [LARGE SCALE GENOMIC DNA]</scope>
    <source>
        <strain evidence="7 8">DHG54</strain>
    </source>
</reference>
<dbReference type="SMART" id="SM00226">
    <property type="entry name" value="LMWPc"/>
    <property type="match status" value="1"/>
</dbReference>
<comment type="caution">
    <text evidence="7">The sequence shown here is derived from an EMBL/GenBank/DDBJ whole genome shotgun (WGS) entry which is preliminary data.</text>
</comment>
<organism evidence="7 8">
    <name type="scientific">Dyella solisilvae</name>
    <dbReference type="NCBI Taxonomy" id="1920168"/>
    <lineage>
        <taxon>Bacteria</taxon>
        <taxon>Pseudomonadati</taxon>
        <taxon>Pseudomonadota</taxon>
        <taxon>Gammaproteobacteria</taxon>
        <taxon>Lysobacterales</taxon>
        <taxon>Rhodanobacteraceae</taxon>
        <taxon>Dyella</taxon>
    </lineage>
</organism>
<dbReference type="AlphaFoldDB" id="A0A370K4P8"/>
<dbReference type="SUPFAM" id="SSF52788">
    <property type="entry name" value="Phosphotyrosine protein phosphatases I"/>
    <property type="match status" value="1"/>
</dbReference>
<dbReference type="Pfam" id="PF01451">
    <property type="entry name" value="LMWPc"/>
    <property type="match status" value="1"/>
</dbReference>
<evidence type="ECO:0000256" key="2">
    <source>
        <dbReference type="ARBA" id="ARBA00013064"/>
    </source>
</evidence>
<dbReference type="InterPro" id="IPR050438">
    <property type="entry name" value="LMW_PTPase"/>
</dbReference>
<keyword evidence="3" id="KW-0378">Hydrolase</keyword>
<evidence type="ECO:0000256" key="5">
    <source>
        <dbReference type="PIRSR" id="PIRSR617867-1"/>
    </source>
</evidence>
<dbReference type="InterPro" id="IPR036196">
    <property type="entry name" value="Ptyr_pPase_sf"/>
</dbReference>
<feature type="active site" evidence="5">
    <location>
        <position position="20"/>
    </location>
</feature>
<feature type="active site" description="Proton donor" evidence="5">
    <location>
        <position position="128"/>
    </location>
</feature>
<dbReference type="CDD" id="cd16343">
    <property type="entry name" value="LMWPTP"/>
    <property type="match status" value="1"/>
</dbReference>
<dbReference type="EMBL" id="QQSY01000005">
    <property type="protein sequence ID" value="RDI97407.1"/>
    <property type="molecule type" value="Genomic_DNA"/>
</dbReference>
<dbReference type="Gene3D" id="3.40.50.2300">
    <property type="match status" value="1"/>
</dbReference>
<comment type="similarity">
    <text evidence="1">Belongs to the low molecular weight phosphotyrosine protein phosphatase family.</text>
</comment>
<sequence length="158" mass="17089">MPSNDSPVSVLFVCLGNICRSPLVEAVARQRCADAGLNVALASCGTGNWHVGKGADPRMLRAAAHAGYDLSTHRARQMRAADFEAFDWVLAMDEDNLDALLSLRRGEGAPTELFLPWAGVPHPREFPDPYFGDEEGFREAVALAERAVDGLIARLRAG</sequence>
<dbReference type="Proteomes" id="UP000254711">
    <property type="component" value="Unassembled WGS sequence"/>
</dbReference>
<dbReference type="InterPro" id="IPR017867">
    <property type="entry name" value="Tyr_phospatase_low_mol_wt"/>
</dbReference>
<keyword evidence="8" id="KW-1185">Reference proteome</keyword>
<dbReference type="PANTHER" id="PTHR11717:SF7">
    <property type="entry name" value="LOW MOLECULAR WEIGHT PHOSPHOTYROSINE PROTEIN PHOSPHATASE"/>
    <property type="match status" value="1"/>
</dbReference>
<dbReference type="EC" id="3.1.3.48" evidence="2"/>
<dbReference type="InterPro" id="IPR023485">
    <property type="entry name" value="Ptyr_pPase"/>
</dbReference>
<dbReference type="PRINTS" id="PR00719">
    <property type="entry name" value="LMWPTPASE"/>
</dbReference>
<dbReference type="OrthoDB" id="9784339at2"/>
<keyword evidence="4" id="KW-0904">Protein phosphatase</keyword>